<dbReference type="PANTHER" id="PTHR30071">
    <property type="entry name" value="HEME EXPORTER PROTEIN C"/>
    <property type="match status" value="1"/>
</dbReference>
<feature type="transmembrane region" description="Helical" evidence="6">
    <location>
        <begin position="86"/>
        <end position="107"/>
    </location>
</feature>
<evidence type="ECO:0000256" key="3">
    <source>
        <dbReference type="ARBA" id="ARBA00022748"/>
    </source>
</evidence>
<evidence type="ECO:0000256" key="2">
    <source>
        <dbReference type="ARBA" id="ARBA00022692"/>
    </source>
</evidence>
<evidence type="ECO:0000313" key="9">
    <source>
        <dbReference type="Proteomes" id="UP001320159"/>
    </source>
</evidence>
<evidence type="ECO:0000256" key="6">
    <source>
        <dbReference type="SAM" id="Phobius"/>
    </source>
</evidence>
<dbReference type="GO" id="GO:0017004">
    <property type="term" value="P:cytochrome complex assembly"/>
    <property type="evidence" value="ECO:0007669"/>
    <property type="project" value="UniProtKB-KW"/>
</dbReference>
<feature type="transmembrane region" description="Helical" evidence="6">
    <location>
        <begin position="231"/>
        <end position="251"/>
    </location>
</feature>
<feature type="transmembrane region" description="Helical" evidence="6">
    <location>
        <begin position="58"/>
        <end position="79"/>
    </location>
</feature>
<evidence type="ECO:0000256" key="1">
    <source>
        <dbReference type="ARBA" id="ARBA00004141"/>
    </source>
</evidence>
<accession>A0AAP2W573</accession>
<evidence type="ECO:0000313" key="8">
    <source>
        <dbReference type="EMBL" id="MCD1294028.1"/>
    </source>
</evidence>
<name>A0AAP2W573_9EURY</name>
<keyword evidence="5 6" id="KW-0472">Membrane</keyword>
<feature type="transmembrane region" description="Helical" evidence="6">
    <location>
        <begin position="6"/>
        <end position="24"/>
    </location>
</feature>
<evidence type="ECO:0000256" key="5">
    <source>
        <dbReference type="ARBA" id="ARBA00023136"/>
    </source>
</evidence>
<feature type="transmembrane region" description="Helical" evidence="6">
    <location>
        <begin position="31"/>
        <end position="52"/>
    </location>
</feature>
<keyword evidence="9" id="KW-1185">Reference proteome</keyword>
<proteinExistence type="predicted"/>
<dbReference type="AlphaFoldDB" id="A0AAP2W573"/>
<dbReference type="GO" id="GO:0020037">
    <property type="term" value="F:heme binding"/>
    <property type="evidence" value="ECO:0007669"/>
    <property type="project" value="InterPro"/>
</dbReference>
<gene>
    <name evidence="8" type="ORF">CUJ83_03340</name>
</gene>
<feature type="transmembrane region" description="Helical" evidence="6">
    <location>
        <begin position="127"/>
        <end position="151"/>
    </location>
</feature>
<keyword evidence="3" id="KW-0201">Cytochrome c-type biogenesis</keyword>
<dbReference type="GO" id="GO:0005886">
    <property type="term" value="C:plasma membrane"/>
    <property type="evidence" value="ECO:0007669"/>
    <property type="project" value="TreeGrafter"/>
</dbReference>
<organism evidence="8 9">
    <name type="scientific">Methanooceanicella nereidis</name>
    <dbReference type="NCBI Taxonomy" id="2052831"/>
    <lineage>
        <taxon>Archaea</taxon>
        <taxon>Methanobacteriati</taxon>
        <taxon>Methanobacteriota</taxon>
        <taxon>Stenosarchaea group</taxon>
        <taxon>Methanomicrobia</taxon>
        <taxon>Methanocellales</taxon>
        <taxon>Methanocellaceae</taxon>
        <taxon>Methanooceanicella</taxon>
    </lineage>
</organism>
<sequence>MALEQWLLALAVVAAVLFMIISFLQKNGSKSIYLMAAGCVLIVAALSFRWYYTGRPPWATLYETASLLALATGIAATYGYHKKYSLPFYMIAAAFTASLVSFSALSWDPSPIISGSLNSGWLMVHVPVLMLSYGMFAISAAASFAIVFHIYSGKFDSVSMAKLDSIAYRSITAGMLLIIPGIIMGSIWANTAWGSYWSWDPKETWSLITVIVYLLYLILRRTGMKAEDAAFVSILGFLSVIFTYFGVSYIIPGLHSYA</sequence>
<protein>
    <submittedName>
        <fullName evidence="8">Cytochrome C biogenesis protein</fullName>
    </submittedName>
</protein>
<dbReference type="Pfam" id="PF01578">
    <property type="entry name" value="Cytochrom_C_asm"/>
    <property type="match status" value="1"/>
</dbReference>
<feature type="transmembrane region" description="Helical" evidence="6">
    <location>
        <begin position="203"/>
        <end position="219"/>
    </location>
</feature>
<dbReference type="Proteomes" id="UP001320159">
    <property type="component" value="Unassembled WGS sequence"/>
</dbReference>
<dbReference type="EMBL" id="PGCK01000002">
    <property type="protein sequence ID" value="MCD1294028.1"/>
    <property type="molecule type" value="Genomic_DNA"/>
</dbReference>
<feature type="transmembrane region" description="Helical" evidence="6">
    <location>
        <begin position="171"/>
        <end position="191"/>
    </location>
</feature>
<dbReference type="InterPro" id="IPR002541">
    <property type="entry name" value="Cyt_c_assembly"/>
</dbReference>
<comment type="subcellular location">
    <subcellularLocation>
        <location evidence="1">Membrane</location>
        <topology evidence="1">Multi-pass membrane protein</topology>
    </subcellularLocation>
</comment>
<evidence type="ECO:0000259" key="7">
    <source>
        <dbReference type="Pfam" id="PF01578"/>
    </source>
</evidence>
<comment type="caution">
    <text evidence="8">The sequence shown here is derived from an EMBL/GenBank/DDBJ whole genome shotgun (WGS) entry which is preliminary data.</text>
</comment>
<keyword evidence="2 6" id="KW-0812">Transmembrane</keyword>
<feature type="domain" description="Cytochrome c assembly protein" evidence="7">
    <location>
        <begin position="59"/>
        <end position="255"/>
    </location>
</feature>
<dbReference type="PANTHER" id="PTHR30071:SF1">
    <property type="entry name" value="CYTOCHROME B_B6 PROTEIN-RELATED"/>
    <property type="match status" value="1"/>
</dbReference>
<evidence type="ECO:0000256" key="4">
    <source>
        <dbReference type="ARBA" id="ARBA00022989"/>
    </source>
</evidence>
<keyword evidence="4 6" id="KW-1133">Transmembrane helix</keyword>
<dbReference type="InterPro" id="IPR045062">
    <property type="entry name" value="Cyt_c_biogenesis_CcsA/CcmC"/>
</dbReference>
<reference evidence="8 9" key="1">
    <citation type="submission" date="2017-11" db="EMBL/GenBank/DDBJ databases">
        <title>Isolation and Characterization of Family Methanocellaceae Species from Potential Methane Hydrate Area Offshore Southwestern Taiwan.</title>
        <authorList>
            <person name="Zhang W.-L."/>
            <person name="Chen W.-C."/>
            <person name="Lai M.-C."/>
            <person name="Chen S.-C."/>
        </authorList>
    </citation>
    <scope>NUCLEOTIDE SEQUENCE [LARGE SCALE GENOMIC DNA]</scope>
    <source>
        <strain evidence="8 9">CWC-04</strain>
    </source>
</reference>